<dbReference type="EMBL" id="BT123032">
    <property type="protein sequence ID" value="ADE76376.1"/>
    <property type="molecule type" value="mRNA"/>
</dbReference>
<keyword evidence="5" id="KW-0812">Transmembrane</keyword>
<dbReference type="InterPro" id="IPR013083">
    <property type="entry name" value="Znf_RING/FYVE/PHD"/>
</dbReference>
<dbReference type="Gene3D" id="3.30.40.10">
    <property type="entry name" value="Zinc/RING finger domain, C3HC4 (zinc finger)"/>
    <property type="match status" value="1"/>
</dbReference>
<dbReference type="GO" id="GO:0008270">
    <property type="term" value="F:zinc ion binding"/>
    <property type="evidence" value="ECO:0007669"/>
    <property type="project" value="UniProtKB-KW"/>
</dbReference>
<feature type="domain" description="RING-CH-type" evidence="6">
    <location>
        <begin position="118"/>
        <end position="183"/>
    </location>
</feature>
<name>D5AA07_PICSI</name>
<accession>D5AA07</accession>
<evidence type="ECO:0000256" key="5">
    <source>
        <dbReference type="SAM" id="Phobius"/>
    </source>
</evidence>
<evidence type="ECO:0000259" key="6">
    <source>
        <dbReference type="PROSITE" id="PS51292"/>
    </source>
</evidence>
<keyword evidence="3" id="KW-0862">Zinc</keyword>
<dbReference type="SUPFAM" id="SSF57850">
    <property type="entry name" value="RING/U-box"/>
    <property type="match status" value="1"/>
</dbReference>
<keyword evidence="5" id="KW-0472">Membrane</keyword>
<dbReference type="InterPro" id="IPR011016">
    <property type="entry name" value="Znf_RING-CH"/>
</dbReference>
<dbReference type="AlphaFoldDB" id="D5AA07"/>
<evidence type="ECO:0000256" key="4">
    <source>
        <dbReference type="SAM" id="MobiDB-lite"/>
    </source>
</evidence>
<feature type="region of interest" description="Disordered" evidence="4">
    <location>
        <begin position="82"/>
        <end position="119"/>
    </location>
</feature>
<protein>
    <recommendedName>
        <fullName evidence="6">RING-CH-type domain-containing protein</fullName>
    </recommendedName>
</protein>
<proteinExistence type="evidence at transcript level"/>
<dbReference type="PANTHER" id="PTHR46214">
    <property type="entry name" value="ZINC FINGER, RING-CH-TYPE"/>
    <property type="match status" value="1"/>
</dbReference>
<keyword evidence="5" id="KW-1133">Transmembrane helix</keyword>
<feature type="transmembrane region" description="Helical" evidence="5">
    <location>
        <begin position="217"/>
        <end position="235"/>
    </location>
</feature>
<dbReference type="OMA" id="SCYSQFF"/>
<feature type="region of interest" description="Disordered" evidence="4">
    <location>
        <begin position="1"/>
        <end position="70"/>
    </location>
</feature>
<dbReference type="CDD" id="cd16495">
    <property type="entry name" value="RING_CH-C4HC3_MARCH"/>
    <property type="match status" value="1"/>
</dbReference>
<evidence type="ECO:0000256" key="3">
    <source>
        <dbReference type="ARBA" id="ARBA00022833"/>
    </source>
</evidence>
<feature type="compositionally biased region" description="Basic and acidic residues" evidence="4">
    <location>
        <begin position="91"/>
        <end position="102"/>
    </location>
</feature>
<keyword evidence="1" id="KW-0479">Metal-binding</keyword>
<dbReference type="Pfam" id="PF12906">
    <property type="entry name" value="RINGv"/>
    <property type="match status" value="1"/>
</dbReference>
<feature type="compositionally biased region" description="Polar residues" evidence="4">
    <location>
        <begin position="48"/>
        <end position="57"/>
    </location>
</feature>
<organism evidence="7">
    <name type="scientific">Picea sitchensis</name>
    <name type="common">Sitka spruce</name>
    <name type="synonym">Pinus sitchensis</name>
    <dbReference type="NCBI Taxonomy" id="3332"/>
    <lineage>
        <taxon>Eukaryota</taxon>
        <taxon>Viridiplantae</taxon>
        <taxon>Streptophyta</taxon>
        <taxon>Embryophyta</taxon>
        <taxon>Tracheophyta</taxon>
        <taxon>Spermatophyta</taxon>
        <taxon>Pinopsida</taxon>
        <taxon>Pinidae</taxon>
        <taxon>Conifers I</taxon>
        <taxon>Pinales</taxon>
        <taxon>Pinaceae</taxon>
        <taxon>Picea</taxon>
    </lineage>
</organism>
<dbReference type="SMART" id="SM00744">
    <property type="entry name" value="RINGv"/>
    <property type="match status" value="1"/>
</dbReference>
<evidence type="ECO:0000256" key="1">
    <source>
        <dbReference type="ARBA" id="ARBA00022723"/>
    </source>
</evidence>
<reference evidence="7" key="1">
    <citation type="submission" date="2010-04" db="EMBL/GenBank/DDBJ databases">
        <authorList>
            <person name="Reid K.E."/>
            <person name="Liao N."/>
            <person name="Chan S."/>
            <person name="Docking R."/>
            <person name="Taylor G."/>
            <person name="Moore R."/>
            <person name="Mayo M."/>
            <person name="Munro S."/>
            <person name="King J."/>
            <person name="Yanchuk A."/>
            <person name="Holt R."/>
            <person name="Jones S."/>
            <person name="Marra M."/>
            <person name="Ritland C.E."/>
            <person name="Ritland K."/>
            <person name="Bohlmann J."/>
        </authorList>
    </citation>
    <scope>NUCLEOTIDE SEQUENCE</scope>
    <source>
        <tissue evidence="7">Bud</tissue>
    </source>
</reference>
<dbReference type="PANTHER" id="PTHR46214:SF30">
    <property type="entry name" value="OS01G0850200 PROTEIN"/>
    <property type="match status" value="1"/>
</dbReference>
<evidence type="ECO:0000313" key="7">
    <source>
        <dbReference type="EMBL" id="ADE76376.1"/>
    </source>
</evidence>
<sequence>MERTSNFAVKDESRSVPVYEQDEPISCRPSVDGSADSPNYSDAEDQSWHSQYTSNGGTYDDEYDYSNASDPEIAGISDLARRSLSDSSDVDLEKGPDHEVKAPEGNAPSDQGRQLERIGSRSEKDCRICHLTLETNPEAGASIVLGCSCKDDLAAAHKQCAEAWFKIKGNRTCEICGSIARNVIGIEDTDFMDQWNEGSTATPAPTEPRSFWRGHRFLNFLLACMVFAFVISWLFHFNIPA</sequence>
<dbReference type="PROSITE" id="PS51292">
    <property type="entry name" value="ZF_RING_CH"/>
    <property type="match status" value="1"/>
</dbReference>
<feature type="compositionally biased region" description="Basic and acidic residues" evidence="4">
    <location>
        <begin position="1"/>
        <end position="14"/>
    </location>
</feature>
<evidence type="ECO:0000256" key="2">
    <source>
        <dbReference type="ARBA" id="ARBA00022771"/>
    </source>
</evidence>
<keyword evidence="2" id="KW-0863">Zinc-finger</keyword>